<evidence type="ECO:0000313" key="1">
    <source>
        <dbReference type="EMBL" id="EEI82936.1"/>
    </source>
</evidence>
<organism evidence="1 2">
    <name type="scientific">Anaerococcus tetradius ATCC 35098</name>
    <dbReference type="NCBI Taxonomy" id="525255"/>
    <lineage>
        <taxon>Bacteria</taxon>
        <taxon>Bacillati</taxon>
        <taxon>Bacillota</taxon>
        <taxon>Tissierellia</taxon>
        <taxon>Tissierellales</taxon>
        <taxon>Peptoniphilaceae</taxon>
        <taxon>Anaerococcus</taxon>
    </lineage>
</organism>
<name>C2CHI1_9FIRM</name>
<reference evidence="1 2" key="1">
    <citation type="submission" date="2009-01" db="EMBL/GenBank/DDBJ databases">
        <authorList>
            <person name="Qin X."/>
            <person name="Bachman B."/>
            <person name="Battles P."/>
            <person name="Bell A."/>
            <person name="Bess C."/>
            <person name="Bickham C."/>
            <person name="Chaboub L."/>
            <person name="Chen D."/>
            <person name="Coyle M."/>
            <person name="Deiros D.R."/>
            <person name="Dinh H."/>
            <person name="Forbes L."/>
            <person name="Fowler G."/>
            <person name="Francisco L."/>
            <person name="Fu Q."/>
            <person name="Gubbala S."/>
            <person name="Hale W."/>
            <person name="Han Y."/>
            <person name="Hemphill L."/>
            <person name="Highlander S.K."/>
            <person name="Hirani K."/>
            <person name="Hogues M."/>
            <person name="Jackson L."/>
            <person name="Jakkamsetti A."/>
            <person name="Javaid M."/>
            <person name="Jiang H."/>
            <person name="Korchina V."/>
            <person name="Kovar C."/>
            <person name="Lara F."/>
            <person name="Lee S."/>
            <person name="Mata R."/>
            <person name="Mathew T."/>
            <person name="Moen C."/>
            <person name="Morales K."/>
            <person name="Munidasa M."/>
            <person name="Nazareth L."/>
            <person name="Ngo R."/>
            <person name="Nguyen L."/>
            <person name="Okwuonu G."/>
            <person name="Ongeri F."/>
            <person name="Patil S."/>
            <person name="Petrosino J."/>
            <person name="Pham C."/>
            <person name="Pham P."/>
            <person name="Pu L.-L."/>
            <person name="Puazo M."/>
            <person name="Raj R."/>
            <person name="Reid J."/>
            <person name="Rouhana J."/>
            <person name="Saada N."/>
            <person name="Shang Y."/>
            <person name="Simmons D."/>
            <person name="Thornton R."/>
            <person name="Warren J."/>
            <person name="Weissenberger G."/>
            <person name="Zhang J."/>
            <person name="Zhang L."/>
            <person name="Zhou C."/>
            <person name="Zhu D."/>
            <person name="Muzny D."/>
            <person name="Worley K."/>
            <person name="Gibbs R."/>
        </authorList>
    </citation>
    <scope>NUCLEOTIDE SEQUENCE [LARGE SCALE GENOMIC DNA]</scope>
    <source>
        <strain evidence="1 2">ATCC 35098</strain>
    </source>
</reference>
<protein>
    <submittedName>
        <fullName evidence="1">Uncharacterized protein</fullName>
    </submittedName>
</protein>
<dbReference type="EMBL" id="ACGC01000049">
    <property type="protein sequence ID" value="EEI82936.1"/>
    <property type="molecule type" value="Genomic_DNA"/>
</dbReference>
<dbReference type="HOGENOM" id="CLU_3003966_0_0_9"/>
<proteinExistence type="predicted"/>
<accession>C2CHI1</accession>
<dbReference type="AlphaFoldDB" id="C2CHI1"/>
<comment type="caution">
    <text evidence="1">The sequence shown here is derived from an EMBL/GenBank/DDBJ whole genome shotgun (WGS) entry which is preliminary data.</text>
</comment>
<gene>
    <name evidence="1" type="ORF">HMPREF0077_0941</name>
</gene>
<dbReference type="RefSeq" id="WP_004837053.1">
    <property type="nucleotide sequence ID" value="NZ_GG666297.1"/>
</dbReference>
<dbReference type="Proteomes" id="UP000003744">
    <property type="component" value="Unassembled WGS sequence"/>
</dbReference>
<evidence type="ECO:0000313" key="2">
    <source>
        <dbReference type="Proteomes" id="UP000003744"/>
    </source>
</evidence>
<sequence>MNKIEKVGPPPQFLTITRKDIFFGEEDDLLLSINLPVFVKNSTGGHMIEKMIPDLY</sequence>